<comment type="subcellular location">
    <subcellularLocation>
        <location evidence="1">Cytoplasm</location>
    </subcellularLocation>
</comment>
<keyword evidence="17" id="KW-1185">Reference proteome</keyword>
<gene>
    <name evidence="16" type="primary">pyrH_2</name>
    <name evidence="16" type="ORF">Pma05_63690</name>
</gene>
<evidence type="ECO:0000256" key="10">
    <source>
        <dbReference type="ARBA" id="ARBA00022840"/>
    </source>
</evidence>
<evidence type="ECO:0000256" key="7">
    <source>
        <dbReference type="ARBA" id="ARBA00022679"/>
    </source>
</evidence>
<dbReference type="PIRSF" id="PIRSF005650">
    <property type="entry name" value="Uridylate_kin"/>
    <property type="match status" value="1"/>
</dbReference>
<keyword evidence="11" id="KW-0665">Pyrimidine biosynthesis</keyword>
<comment type="caution">
    <text evidence="16">The sequence shown here is derived from an EMBL/GenBank/DDBJ whole genome shotgun (WGS) entry which is preliminary data.</text>
</comment>
<sequence length="269" mass="27913">MNLFQPGQRGAGAPTLTGRDDGPEGEVEKGAMEDLRYQRIVVKISGASLGSGQALEPARLRDVALSLAAVHTMGVSVTVVVGGGNIFRGDRGADWHLERGRADTVGMLATGINVLLLEGLLNSLDVPTQVFSRGPCTGIGRQYLRDDVVEALASGDTVLLAGGMGVSGFSTDVPAVHAAIDTAADAVVMVKFGVDGIYSADPAKDPDAVFLREITASAALERNLRVMDAAALDLARQSGKPVHVVPAGDMWSVKCVIEGKEIGSLLLPS</sequence>
<dbReference type="Proteomes" id="UP000621500">
    <property type="component" value="Unassembled WGS sequence"/>
</dbReference>
<evidence type="ECO:0000313" key="17">
    <source>
        <dbReference type="Proteomes" id="UP000621500"/>
    </source>
</evidence>
<dbReference type="InterPro" id="IPR011817">
    <property type="entry name" value="Uridylate_kinase"/>
</dbReference>
<evidence type="ECO:0000256" key="4">
    <source>
        <dbReference type="ARBA" id="ARBA00012899"/>
    </source>
</evidence>
<proteinExistence type="inferred from homology"/>
<evidence type="ECO:0000313" key="16">
    <source>
        <dbReference type="EMBL" id="GIG99796.1"/>
    </source>
</evidence>
<comment type="pathway">
    <text evidence="2">Pyrimidine metabolism; CTP biosynthesis via de novo pathway; UDP from UMP (UMPK route): step 1/1.</text>
</comment>
<dbReference type="InterPro" id="IPR001048">
    <property type="entry name" value="Asp/Glu/Uridylate_kinase"/>
</dbReference>
<dbReference type="GO" id="GO:0016301">
    <property type="term" value="F:kinase activity"/>
    <property type="evidence" value="ECO:0007669"/>
    <property type="project" value="UniProtKB-KW"/>
</dbReference>
<keyword evidence="10" id="KW-0067">ATP-binding</keyword>
<evidence type="ECO:0000256" key="5">
    <source>
        <dbReference type="ARBA" id="ARBA00016403"/>
    </source>
</evidence>
<dbReference type="PANTHER" id="PTHR42833">
    <property type="entry name" value="URIDYLATE KINASE"/>
    <property type="match status" value="1"/>
</dbReference>
<evidence type="ECO:0000256" key="1">
    <source>
        <dbReference type="ARBA" id="ARBA00004496"/>
    </source>
</evidence>
<evidence type="ECO:0000256" key="11">
    <source>
        <dbReference type="ARBA" id="ARBA00022975"/>
    </source>
</evidence>
<protein>
    <recommendedName>
        <fullName evidence="5">Uridylate kinase</fullName>
        <ecNumber evidence="4">2.7.4.22</ecNumber>
    </recommendedName>
    <alternativeName>
        <fullName evidence="12">Uridine monophosphate kinase</fullName>
    </alternativeName>
</protein>
<feature type="compositionally biased region" description="Basic and acidic residues" evidence="14">
    <location>
        <begin position="18"/>
        <end position="29"/>
    </location>
</feature>
<dbReference type="EMBL" id="BONX01000048">
    <property type="protein sequence ID" value="GIG99796.1"/>
    <property type="molecule type" value="Genomic_DNA"/>
</dbReference>
<keyword evidence="8" id="KW-0547">Nucleotide-binding</keyword>
<dbReference type="Pfam" id="PF00696">
    <property type="entry name" value="AA_kinase"/>
    <property type="match status" value="1"/>
</dbReference>
<keyword evidence="6" id="KW-0963">Cytoplasm</keyword>
<dbReference type="PANTHER" id="PTHR42833:SF4">
    <property type="entry name" value="URIDYLATE KINASE PUMPKIN, CHLOROPLASTIC"/>
    <property type="match status" value="1"/>
</dbReference>
<comment type="similarity">
    <text evidence="3">Belongs to the UMP kinase family.</text>
</comment>
<dbReference type="EC" id="2.7.4.22" evidence="4"/>
<evidence type="ECO:0000256" key="13">
    <source>
        <dbReference type="ARBA" id="ARBA00047767"/>
    </source>
</evidence>
<comment type="catalytic activity">
    <reaction evidence="13">
        <text>UMP + ATP = UDP + ADP</text>
        <dbReference type="Rhea" id="RHEA:24400"/>
        <dbReference type="ChEBI" id="CHEBI:30616"/>
        <dbReference type="ChEBI" id="CHEBI:57865"/>
        <dbReference type="ChEBI" id="CHEBI:58223"/>
        <dbReference type="ChEBI" id="CHEBI:456216"/>
        <dbReference type="EC" id="2.7.4.22"/>
    </reaction>
</comment>
<organism evidence="16 17">
    <name type="scientific">Plantactinospora mayteni</name>
    <dbReference type="NCBI Taxonomy" id="566021"/>
    <lineage>
        <taxon>Bacteria</taxon>
        <taxon>Bacillati</taxon>
        <taxon>Actinomycetota</taxon>
        <taxon>Actinomycetes</taxon>
        <taxon>Micromonosporales</taxon>
        <taxon>Micromonosporaceae</taxon>
        <taxon>Plantactinospora</taxon>
    </lineage>
</organism>
<keyword evidence="9 16" id="KW-0418">Kinase</keyword>
<dbReference type="CDD" id="cd04239">
    <property type="entry name" value="AAK_UMPK-like"/>
    <property type="match status" value="1"/>
</dbReference>
<accession>A0ABQ4EYQ8</accession>
<evidence type="ECO:0000256" key="8">
    <source>
        <dbReference type="ARBA" id="ARBA00022741"/>
    </source>
</evidence>
<reference evidence="16 17" key="1">
    <citation type="submission" date="2021-01" db="EMBL/GenBank/DDBJ databases">
        <title>Whole genome shotgun sequence of Plantactinospora mayteni NBRC 109088.</title>
        <authorList>
            <person name="Komaki H."/>
            <person name="Tamura T."/>
        </authorList>
    </citation>
    <scope>NUCLEOTIDE SEQUENCE [LARGE SCALE GENOMIC DNA]</scope>
    <source>
        <strain evidence="16 17">NBRC 109088</strain>
    </source>
</reference>
<dbReference type="Gene3D" id="3.40.1160.10">
    <property type="entry name" value="Acetylglutamate kinase-like"/>
    <property type="match status" value="1"/>
</dbReference>
<evidence type="ECO:0000256" key="12">
    <source>
        <dbReference type="ARBA" id="ARBA00032092"/>
    </source>
</evidence>
<evidence type="ECO:0000256" key="2">
    <source>
        <dbReference type="ARBA" id="ARBA00004791"/>
    </source>
</evidence>
<name>A0ABQ4EYQ8_9ACTN</name>
<evidence type="ECO:0000256" key="9">
    <source>
        <dbReference type="ARBA" id="ARBA00022777"/>
    </source>
</evidence>
<evidence type="ECO:0000259" key="15">
    <source>
        <dbReference type="Pfam" id="PF00696"/>
    </source>
</evidence>
<evidence type="ECO:0000256" key="3">
    <source>
        <dbReference type="ARBA" id="ARBA00007614"/>
    </source>
</evidence>
<evidence type="ECO:0000256" key="6">
    <source>
        <dbReference type="ARBA" id="ARBA00022490"/>
    </source>
</evidence>
<dbReference type="SUPFAM" id="SSF53633">
    <property type="entry name" value="Carbamate kinase-like"/>
    <property type="match status" value="1"/>
</dbReference>
<feature type="domain" description="Aspartate/glutamate/uridylate kinase" evidence="15">
    <location>
        <begin position="38"/>
        <end position="245"/>
    </location>
</feature>
<keyword evidence="7" id="KW-0808">Transferase</keyword>
<dbReference type="InterPro" id="IPR036393">
    <property type="entry name" value="AceGlu_kinase-like_sf"/>
</dbReference>
<feature type="region of interest" description="Disordered" evidence="14">
    <location>
        <begin position="1"/>
        <end position="29"/>
    </location>
</feature>
<evidence type="ECO:0000256" key="14">
    <source>
        <dbReference type="SAM" id="MobiDB-lite"/>
    </source>
</evidence>